<dbReference type="AlphaFoldDB" id="A0A8S3QF60"/>
<dbReference type="Gene3D" id="3.50.4.10">
    <property type="entry name" value="Hepatocyte Growth Factor"/>
    <property type="match status" value="1"/>
</dbReference>
<organism evidence="3 4">
    <name type="scientific">Mytilus edulis</name>
    <name type="common">Blue mussel</name>
    <dbReference type="NCBI Taxonomy" id="6550"/>
    <lineage>
        <taxon>Eukaryota</taxon>
        <taxon>Metazoa</taxon>
        <taxon>Spiralia</taxon>
        <taxon>Lophotrochozoa</taxon>
        <taxon>Mollusca</taxon>
        <taxon>Bivalvia</taxon>
        <taxon>Autobranchia</taxon>
        <taxon>Pteriomorphia</taxon>
        <taxon>Mytilida</taxon>
        <taxon>Mytiloidea</taxon>
        <taxon>Mytilidae</taxon>
        <taxon>Mytilinae</taxon>
        <taxon>Mytilus</taxon>
    </lineage>
</organism>
<dbReference type="InterPro" id="IPR001304">
    <property type="entry name" value="C-type_lectin-like"/>
</dbReference>
<accession>A0A8S3QF60</accession>
<keyword evidence="4" id="KW-1185">Reference proteome</keyword>
<feature type="domain" description="Apple" evidence="2">
    <location>
        <begin position="19"/>
        <end position="102"/>
    </location>
</feature>
<dbReference type="SMART" id="SM00034">
    <property type="entry name" value="CLECT"/>
    <property type="match status" value="1"/>
</dbReference>
<reference evidence="3" key="1">
    <citation type="submission" date="2021-03" db="EMBL/GenBank/DDBJ databases">
        <authorList>
            <person name="Bekaert M."/>
        </authorList>
    </citation>
    <scope>NUCLEOTIDE SEQUENCE</scope>
</reference>
<name>A0A8S3QF60_MYTED</name>
<evidence type="ECO:0000313" key="4">
    <source>
        <dbReference type="Proteomes" id="UP000683360"/>
    </source>
</evidence>
<dbReference type="InterPro" id="IPR016186">
    <property type="entry name" value="C-type_lectin-like/link_sf"/>
</dbReference>
<dbReference type="CDD" id="cd00037">
    <property type="entry name" value="CLECT"/>
    <property type="match status" value="1"/>
</dbReference>
<dbReference type="EMBL" id="CAJPWZ010000385">
    <property type="protein sequence ID" value="CAG2192405.1"/>
    <property type="molecule type" value="Genomic_DNA"/>
</dbReference>
<evidence type="ECO:0000259" key="2">
    <source>
        <dbReference type="PROSITE" id="PS50948"/>
    </source>
</evidence>
<dbReference type="Gene3D" id="3.10.100.10">
    <property type="entry name" value="Mannose-Binding Protein A, subunit A"/>
    <property type="match status" value="1"/>
</dbReference>
<gene>
    <name evidence="3" type="ORF">MEDL_7575</name>
</gene>
<evidence type="ECO:0000256" key="1">
    <source>
        <dbReference type="SAM" id="SignalP"/>
    </source>
</evidence>
<comment type="caution">
    <text evidence="3">The sequence shown here is derived from an EMBL/GenBank/DDBJ whole genome shotgun (WGS) entry which is preliminary data.</text>
</comment>
<dbReference type="Proteomes" id="UP000683360">
    <property type="component" value="Unassembled WGS sequence"/>
</dbReference>
<dbReference type="SUPFAM" id="SSF56436">
    <property type="entry name" value="C-type lectin-like"/>
    <property type="match status" value="1"/>
</dbReference>
<dbReference type="InterPro" id="IPR016187">
    <property type="entry name" value="CTDL_fold"/>
</dbReference>
<feature type="signal peptide" evidence="1">
    <location>
        <begin position="1"/>
        <end position="22"/>
    </location>
</feature>
<proteinExistence type="predicted"/>
<protein>
    <recommendedName>
        <fullName evidence="2">Apple domain-containing protein</fullName>
    </recommendedName>
</protein>
<dbReference type="OrthoDB" id="6083339at2759"/>
<keyword evidence="1" id="KW-0732">Signal</keyword>
<dbReference type="PROSITE" id="PS50948">
    <property type="entry name" value="PAN"/>
    <property type="match status" value="1"/>
</dbReference>
<sequence>MNQPIIQHGILILLLQMDCVQVTTTSVTWYKSQLPGSSPDTGTKWTINVRSIPECAHHCTVSSNCRSFQYDNSTKDCTLIFASNLTSATVKSIQISHYSKTLVAKCPTGYEHLNGSNTCVKLFPDWLTWNDSYTACKNDNADLPVLDTNILFDEFQDYVDLRSSNRFAVNAKLLNNVAYWETGEEVNISKFCQYTPDQLNTSDVCVFLAGTSEAWCNTSEYRLDDAECKHSALRVCMVKL</sequence>
<evidence type="ECO:0000313" key="3">
    <source>
        <dbReference type="EMBL" id="CAG2192405.1"/>
    </source>
</evidence>
<dbReference type="SMART" id="SM00473">
    <property type="entry name" value="PAN_AP"/>
    <property type="match status" value="1"/>
</dbReference>
<dbReference type="InterPro" id="IPR003609">
    <property type="entry name" value="Pan_app"/>
</dbReference>
<feature type="chain" id="PRO_5035873817" description="Apple domain-containing protein" evidence="1">
    <location>
        <begin position="23"/>
        <end position="240"/>
    </location>
</feature>
<dbReference type="Pfam" id="PF00024">
    <property type="entry name" value="PAN_1"/>
    <property type="match status" value="1"/>
</dbReference>